<sequence>MVSINDLRKCLLEELSPDVCKYKHFTYNEERVIDDWAFLSFVAPILPDYLIEGKKINFDSLQIYFQELRKTNDSLYLNAVIKPIEKKENEGGNDNNNNNNNNKRSFSAMIDTDVQNDADETNQKEHDNDNNNNNNNNNNNDNNNNNNNNNDNNNNNNNNNAELQTKKKKLNNGSRQSRQRHLIVEEYIRGLIWVISYYYSGVYCWRWYYPYMHAPLLGDMLNISEMGKKLTDEMLSKVKGQPMTPLVQLALSPIARKYYPDILINKQRQLLLPLVNTDRIREALEKFKYKLTPRELHRDTLQRDILFAHKHLDHKVAAEKWGHVIIDSPTAAEKRKKCVYEIQIPWTSEQYGKPRDAKWESIGFQPTLSQLNLSALTDKTFRGRKYNDEFNQNTDNGGLNVNTGYNGLN</sequence>
<keyword evidence="4" id="KW-1185">Reference proteome</keyword>
<feature type="compositionally biased region" description="Low complexity" evidence="1">
    <location>
        <begin position="130"/>
        <end position="160"/>
    </location>
</feature>
<reference evidence="3 4" key="1">
    <citation type="journal article" date="2013" name="Curr. Biol.">
        <title>The Genome of the Foraminiferan Reticulomyxa filosa.</title>
        <authorList>
            <person name="Glockner G."/>
            <person name="Hulsmann N."/>
            <person name="Schleicher M."/>
            <person name="Noegel A.A."/>
            <person name="Eichinger L."/>
            <person name="Gallinger C."/>
            <person name="Pawlowski J."/>
            <person name="Sierra R."/>
            <person name="Euteneuer U."/>
            <person name="Pillet L."/>
            <person name="Moustafa A."/>
            <person name="Platzer M."/>
            <person name="Groth M."/>
            <person name="Szafranski K."/>
            <person name="Schliwa M."/>
        </authorList>
    </citation>
    <scope>NUCLEOTIDE SEQUENCE [LARGE SCALE GENOMIC DNA]</scope>
</reference>
<evidence type="ECO:0000259" key="2">
    <source>
        <dbReference type="Pfam" id="PF17846"/>
    </source>
</evidence>
<dbReference type="GO" id="GO:0003723">
    <property type="term" value="F:RNA binding"/>
    <property type="evidence" value="ECO:0007669"/>
    <property type="project" value="TreeGrafter"/>
</dbReference>
<feature type="domain" description="Xrn1 helical" evidence="2">
    <location>
        <begin position="48"/>
        <end position="249"/>
    </location>
</feature>
<organism evidence="3 4">
    <name type="scientific">Reticulomyxa filosa</name>
    <dbReference type="NCBI Taxonomy" id="46433"/>
    <lineage>
        <taxon>Eukaryota</taxon>
        <taxon>Sar</taxon>
        <taxon>Rhizaria</taxon>
        <taxon>Retaria</taxon>
        <taxon>Foraminifera</taxon>
        <taxon>Monothalamids</taxon>
        <taxon>Reticulomyxidae</taxon>
        <taxon>Reticulomyxa</taxon>
    </lineage>
</organism>
<gene>
    <name evidence="3" type="ORF">RFI_06943</name>
</gene>
<evidence type="ECO:0000256" key="1">
    <source>
        <dbReference type="SAM" id="MobiDB-lite"/>
    </source>
</evidence>
<feature type="region of interest" description="Disordered" evidence="1">
    <location>
        <begin position="120"/>
        <end position="161"/>
    </location>
</feature>
<dbReference type="GO" id="GO:0000956">
    <property type="term" value="P:nuclear-transcribed mRNA catabolic process"/>
    <property type="evidence" value="ECO:0007669"/>
    <property type="project" value="TreeGrafter"/>
</dbReference>
<evidence type="ECO:0000313" key="3">
    <source>
        <dbReference type="EMBL" id="ETO30175.1"/>
    </source>
</evidence>
<dbReference type="EMBL" id="ASPP01005639">
    <property type="protein sequence ID" value="ETO30175.1"/>
    <property type="molecule type" value="Genomic_DNA"/>
</dbReference>
<evidence type="ECO:0000313" key="4">
    <source>
        <dbReference type="Proteomes" id="UP000023152"/>
    </source>
</evidence>
<dbReference type="InterPro" id="IPR027073">
    <property type="entry name" value="5_3_exoribonuclease"/>
</dbReference>
<dbReference type="PANTHER" id="PTHR12341">
    <property type="entry name" value="5'-&gt;3' EXORIBONUCLEASE"/>
    <property type="match status" value="1"/>
</dbReference>
<dbReference type="AlphaFoldDB" id="X6NV36"/>
<accession>X6NV36</accession>
<dbReference type="InterPro" id="IPR041412">
    <property type="entry name" value="Xrn1_helical"/>
</dbReference>
<proteinExistence type="predicted"/>
<dbReference type="OrthoDB" id="354823at2759"/>
<dbReference type="Proteomes" id="UP000023152">
    <property type="component" value="Unassembled WGS sequence"/>
</dbReference>
<dbReference type="Pfam" id="PF17846">
    <property type="entry name" value="XRN_M"/>
    <property type="match status" value="1"/>
</dbReference>
<dbReference type="GO" id="GO:0005634">
    <property type="term" value="C:nucleus"/>
    <property type="evidence" value="ECO:0007669"/>
    <property type="project" value="TreeGrafter"/>
</dbReference>
<dbReference type="GO" id="GO:0004534">
    <property type="term" value="F:5'-3' RNA exonuclease activity"/>
    <property type="evidence" value="ECO:0007669"/>
    <property type="project" value="TreeGrafter"/>
</dbReference>
<comment type="caution">
    <text evidence="3">The sequence shown here is derived from an EMBL/GenBank/DDBJ whole genome shotgun (WGS) entry which is preliminary data.</text>
</comment>
<protein>
    <recommendedName>
        <fullName evidence="2">Xrn1 helical domain-containing protein</fullName>
    </recommendedName>
</protein>
<name>X6NV36_RETFI</name>
<feature type="non-terminal residue" evidence="3">
    <location>
        <position position="409"/>
    </location>
</feature>